<dbReference type="RefSeq" id="WP_205355595.1">
    <property type="nucleotide sequence ID" value="NZ_JADKYB010000002.1"/>
</dbReference>
<keyword evidence="3 7" id="KW-0133">Cell shape</keyword>
<protein>
    <submittedName>
        <fullName evidence="11">L,D-transpeptidase family protein</fullName>
    </submittedName>
</protein>
<evidence type="ECO:0000256" key="3">
    <source>
        <dbReference type="ARBA" id="ARBA00022960"/>
    </source>
</evidence>
<dbReference type="InterPro" id="IPR038063">
    <property type="entry name" value="Transpep_catalytic_dom"/>
</dbReference>
<sequence>MDRIPLSRPHRLPRLPRRPRLRRPPRPRALALPALLLALATITTACTGSGGSAGADSRNGKSTQTTGSSAKVAVTPAAGTSGVSPGAPVKVAVTGGTLRTVTVTPVGDATDGVHPIEVTGALDAARTSWTSNRTMTPGTAYTVTATAADSAGRQTRTTSTFHTITAGRINGVTPTPLNNAVVGVGLPISLQFDKPVADKAAVQRALSVTTTPATPGSWGWVTTQTGYDRVDWRPDAYWKPGTKVTLTAKLSGIDTGGGRYLRRDVHDTFSIGPSRISYVDLRAHRMRVTENGRTVKVFPVSAGQARFPTWDGTMVVISKQSTVRMTSSSVNIATAKDSADFYDKDVHWAVNITTSGTYTHAAPWNAAFIGKENKSHGCIGMNTADAKWFFDRAKRGDLVISTGSNRGTVDPGNGYGDWNLSTAQWHARSALDR</sequence>
<dbReference type="Pfam" id="PF17964">
    <property type="entry name" value="Big_10"/>
    <property type="match status" value="1"/>
</dbReference>
<evidence type="ECO:0000256" key="2">
    <source>
        <dbReference type="ARBA" id="ARBA00022679"/>
    </source>
</evidence>
<feature type="compositionally biased region" description="Basic residues" evidence="8">
    <location>
        <begin position="8"/>
        <end position="26"/>
    </location>
</feature>
<keyword evidence="5" id="KW-0012">Acyltransferase</keyword>
<keyword evidence="9" id="KW-0732">Signal</keyword>
<dbReference type="Gene3D" id="2.40.440.10">
    <property type="entry name" value="L,D-transpeptidase catalytic domain-like"/>
    <property type="match status" value="1"/>
</dbReference>
<dbReference type="PROSITE" id="PS52029">
    <property type="entry name" value="LD_TPASE"/>
    <property type="match status" value="1"/>
</dbReference>
<dbReference type="CDD" id="cd13432">
    <property type="entry name" value="LDT_IgD_like_2"/>
    <property type="match status" value="1"/>
</dbReference>
<evidence type="ECO:0000256" key="5">
    <source>
        <dbReference type="ARBA" id="ARBA00023315"/>
    </source>
</evidence>
<feature type="signal peptide" evidence="9">
    <location>
        <begin position="1"/>
        <end position="45"/>
    </location>
</feature>
<gene>
    <name evidence="11" type="ORF">ITX44_04115</name>
</gene>
<feature type="compositionally biased region" description="Polar residues" evidence="8">
    <location>
        <begin position="60"/>
        <end position="69"/>
    </location>
</feature>
<feature type="region of interest" description="Disordered" evidence="8">
    <location>
        <begin position="1"/>
        <end position="27"/>
    </location>
</feature>
<dbReference type="InterPro" id="IPR041280">
    <property type="entry name" value="Big_10"/>
</dbReference>
<proteinExistence type="predicted"/>
<comment type="caution">
    <text evidence="11">The sequence shown here is derived from an EMBL/GenBank/DDBJ whole genome shotgun (WGS) entry which is preliminary data.</text>
</comment>
<dbReference type="Gene3D" id="2.60.40.3780">
    <property type="match status" value="1"/>
</dbReference>
<feature type="active site" description="Proton donor/acceptor" evidence="7">
    <location>
        <position position="360"/>
    </location>
</feature>
<feature type="domain" description="L,D-TPase catalytic" evidence="10">
    <location>
        <begin position="275"/>
        <end position="402"/>
    </location>
</feature>
<evidence type="ECO:0000256" key="9">
    <source>
        <dbReference type="SAM" id="SignalP"/>
    </source>
</evidence>
<evidence type="ECO:0000256" key="1">
    <source>
        <dbReference type="ARBA" id="ARBA00004752"/>
    </source>
</evidence>
<dbReference type="Pfam" id="PF03734">
    <property type="entry name" value="YkuD"/>
    <property type="match status" value="1"/>
</dbReference>
<dbReference type="Proteomes" id="UP000749040">
    <property type="component" value="Unassembled WGS sequence"/>
</dbReference>
<keyword evidence="6 7" id="KW-0961">Cell wall biogenesis/degradation</keyword>
<feature type="region of interest" description="Disordered" evidence="8">
    <location>
        <begin position="48"/>
        <end position="70"/>
    </location>
</feature>
<dbReference type="PANTHER" id="PTHR30582:SF2">
    <property type="entry name" value="L,D-TRANSPEPTIDASE YCIB-RELATED"/>
    <property type="match status" value="1"/>
</dbReference>
<evidence type="ECO:0000313" key="12">
    <source>
        <dbReference type="Proteomes" id="UP000749040"/>
    </source>
</evidence>
<dbReference type="PANTHER" id="PTHR30582">
    <property type="entry name" value="L,D-TRANSPEPTIDASE"/>
    <property type="match status" value="1"/>
</dbReference>
<dbReference type="EMBL" id="JADKYB010000002">
    <property type="protein sequence ID" value="MBM9503729.1"/>
    <property type="molecule type" value="Genomic_DNA"/>
</dbReference>
<dbReference type="InterPro" id="IPR005490">
    <property type="entry name" value="LD_TPept_cat_dom"/>
</dbReference>
<evidence type="ECO:0000259" key="10">
    <source>
        <dbReference type="PROSITE" id="PS52029"/>
    </source>
</evidence>
<accession>A0ABS2TK67</accession>
<evidence type="ECO:0000313" key="11">
    <source>
        <dbReference type="EMBL" id="MBM9503729.1"/>
    </source>
</evidence>
<evidence type="ECO:0000256" key="7">
    <source>
        <dbReference type="PROSITE-ProRule" id="PRU01373"/>
    </source>
</evidence>
<dbReference type="Gene3D" id="2.60.40.3710">
    <property type="match status" value="1"/>
</dbReference>
<keyword evidence="2" id="KW-0808">Transferase</keyword>
<evidence type="ECO:0000256" key="6">
    <source>
        <dbReference type="ARBA" id="ARBA00023316"/>
    </source>
</evidence>
<comment type="pathway">
    <text evidence="1 7">Cell wall biogenesis; peptidoglycan biosynthesis.</text>
</comment>
<feature type="chain" id="PRO_5046699229" evidence="9">
    <location>
        <begin position="46"/>
        <end position="433"/>
    </location>
</feature>
<dbReference type="SUPFAM" id="SSF141523">
    <property type="entry name" value="L,D-transpeptidase catalytic domain-like"/>
    <property type="match status" value="1"/>
</dbReference>
<feature type="active site" description="Nucleophile" evidence="7">
    <location>
        <position position="378"/>
    </location>
</feature>
<name>A0ABS2TK67_9ACTN</name>
<organism evidence="11 12">
    <name type="scientific">Actinacidiphila acididurans</name>
    <dbReference type="NCBI Taxonomy" id="2784346"/>
    <lineage>
        <taxon>Bacteria</taxon>
        <taxon>Bacillati</taxon>
        <taxon>Actinomycetota</taxon>
        <taxon>Actinomycetes</taxon>
        <taxon>Kitasatosporales</taxon>
        <taxon>Streptomycetaceae</taxon>
        <taxon>Actinacidiphila</taxon>
    </lineage>
</organism>
<dbReference type="InterPro" id="IPR050979">
    <property type="entry name" value="LD-transpeptidase"/>
</dbReference>
<keyword evidence="12" id="KW-1185">Reference proteome</keyword>
<evidence type="ECO:0000256" key="8">
    <source>
        <dbReference type="SAM" id="MobiDB-lite"/>
    </source>
</evidence>
<evidence type="ECO:0000256" key="4">
    <source>
        <dbReference type="ARBA" id="ARBA00022984"/>
    </source>
</evidence>
<keyword evidence="4 7" id="KW-0573">Peptidoglycan synthesis</keyword>
<dbReference type="CDD" id="cd16913">
    <property type="entry name" value="YkuD_like"/>
    <property type="match status" value="1"/>
</dbReference>
<reference evidence="11 12" key="1">
    <citation type="submission" date="2021-01" db="EMBL/GenBank/DDBJ databases">
        <title>Streptomyces acididurans sp. nov., isolated from a peat swamp forest soil.</title>
        <authorList>
            <person name="Chantavorakit T."/>
            <person name="Duangmal K."/>
        </authorList>
    </citation>
    <scope>NUCLEOTIDE SEQUENCE [LARGE SCALE GENOMIC DNA]</scope>
    <source>
        <strain evidence="11 12">KK5PA1</strain>
    </source>
</reference>